<accession>A0A0W4ZJ80</accession>
<evidence type="ECO:0000256" key="6">
    <source>
        <dbReference type="ARBA" id="ARBA00022676"/>
    </source>
</evidence>
<keyword evidence="11" id="KW-1185">Reference proteome</keyword>
<dbReference type="EMBL" id="LFVZ01000007">
    <property type="protein sequence ID" value="KTW28423.1"/>
    <property type="molecule type" value="Genomic_DNA"/>
</dbReference>
<dbReference type="GO" id="GO:0046132">
    <property type="term" value="P:pyrimidine ribonucleoside biosynthetic process"/>
    <property type="evidence" value="ECO:0007669"/>
    <property type="project" value="TreeGrafter"/>
</dbReference>
<evidence type="ECO:0000256" key="4">
    <source>
        <dbReference type="ARBA" id="ARBA00011738"/>
    </source>
</evidence>
<dbReference type="UniPathway" id="UPA00070">
    <property type="reaction ID" value="UER00119"/>
</dbReference>
<comment type="function">
    <text evidence="1">Catalyzes the transfer of a ribosyl phosphate group from 5-phosphoribose 1-diphosphate to orotate, leading to the formation of orotidine monophosphate (OMP).</text>
</comment>
<dbReference type="Pfam" id="PF00156">
    <property type="entry name" value="Pribosyltran"/>
    <property type="match status" value="1"/>
</dbReference>
<dbReference type="PANTHER" id="PTHR46683">
    <property type="entry name" value="OROTATE PHOSPHORIBOSYLTRANSFERASE 1-RELATED"/>
    <property type="match status" value="1"/>
</dbReference>
<keyword evidence="6 10" id="KW-0328">Glycosyltransferase</keyword>
<dbReference type="HAMAP" id="MF_01208">
    <property type="entry name" value="PyrE"/>
    <property type="match status" value="1"/>
</dbReference>
<dbReference type="NCBIfam" id="TIGR00336">
    <property type="entry name" value="pyrE"/>
    <property type="match status" value="1"/>
</dbReference>
<comment type="subunit">
    <text evidence="4">Homodimer.</text>
</comment>
<comment type="pathway">
    <text evidence="2">Pyrimidine metabolism; UMP biosynthesis via de novo pathway; UMP from orotate: step 1/2.</text>
</comment>
<dbReference type="GeneID" id="28936458"/>
<evidence type="ECO:0000256" key="3">
    <source>
        <dbReference type="ARBA" id="ARBA00006340"/>
    </source>
</evidence>
<dbReference type="Gene3D" id="3.40.50.2020">
    <property type="match status" value="1"/>
</dbReference>
<dbReference type="RefSeq" id="XP_018225966.1">
    <property type="nucleotide sequence ID" value="XM_018370255.1"/>
</dbReference>
<protein>
    <recommendedName>
        <fullName evidence="5">orotate phosphoribosyltransferase</fullName>
        <ecNumber evidence="5">2.4.2.10</ecNumber>
    </recommendedName>
</protein>
<dbReference type="GO" id="GO:0006207">
    <property type="term" value="P:'de novo' pyrimidine nucleobase biosynthetic process"/>
    <property type="evidence" value="ECO:0007669"/>
    <property type="project" value="TreeGrafter"/>
</dbReference>
<dbReference type="Proteomes" id="UP000054454">
    <property type="component" value="Unassembled WGS sequence"/>
</dbReference>
<evidence type="ECO:0000256" key="1">
    <source>
        <dbReference type="ARBA" id="ARBA00003769"/>
    </source>
</evidence>
<evidence type="ECO:0000256" key="7">
    <source>
        <dbReference type="ARBA" id="ARBA00022679"/>
    </source>
</evidence>
<keyword evidence="7" id="KW-0808">Transferase</keyword>
<dbReference type="GO" id="GO:0044205">
    <property type="term" value="P:'de novo' UMP biosynthetic process"/>
    <property type="evidence" value="ECO:0007669"/>
    <property type="project" value="UniProtKB-UniPathway"/>
</dbReference>
<comment type="caution">
    <text evidence="10">The sequence shown here is derived from an EMBL/GenBank/DDBJ whole genome shotgun (WGS) entry which is preliminary data.</text>
</comment>
<evidence type="ECO:0000313" key="11">
    <source>
        <dbReference type="Proteomes" id="UP000054454"/>
    </source>
</evidence>
<proteinExistence type="inferred from homology"/>
<evidence type="ECO:0000256" key="5">
    <source>
        <dbReference type="ARBA" id="ARBA00011971"/>
    </source>
</evidence>
<dbReference type="InterPro" id="IPR000836">
    <property type="entry name" value="PRTase_dom"/>
</dbReference>
<dbReference type="VEuPathDB" id="FungiDB:T552_01684"/>
<sequence>MSYKEDVLFHSKKSGALKFGTFFLKSGRKSPYFFNSSFMNSSVLLKSLAIAFSHVILNLNIEFDIIFGLAYKGIPLGAITTLKLCELDKTKENIEFVYHRKEKKDHGEGGNIVGTSMKGKKVLILDDVITAGTAIREAISIVEKEGGKLVGIVEILDRQEKGNDEEVSVVEMMRQEYQIPVEAIITFKDIIDYSKKELNEEKLKLIQEYREKYVVESAL</sequence>
<dbReference type="CDD" id="cd06223">
    <property type="entry name" value="PRTases_typeI"/>
    <property type="match status" value="1"/>
</dbReference>
<dbReference type="GO" id="GO:0005737">
    <property type="term" value="C:cytoplasm"/>
    <property type="evidence" value="ECO:0007669"/>
    <property type="project" value="TreeGrafter"/>
</dbReference>
<evidence type="ECO:0000313" key="10">
    <source>
        <dbReference type="EMBL" id="KTW28423.1"/>
    </source>
</evidence>
<dbReference type="PANTHER" id="PTHR46683:SF1">
    <property type="entry name" value="OROTATE PHOSPHORIBOSYLTRANSFERASE 1-RELATED"/>
    <property type="match status" value="1"/>
</dbReference>
<keyword evidence="8" id="KW-0665">Pyrimidine biosynthesis</keyword>
<dbReference type="AlphaFoldDB" id="A0A0W4ZJ80"/>
<dbReference type="EC" id="2.4.2.10" evidence="5"/>
<comment type="similarity">
    <text evidence="3">Belongs to the purine/pyrimidine phosphoribosyltransferase family. PyrE subfamily.</text>
</comment>
<organism evidence="10 11">
    <name type="scientific">Pneumocystis carinii (strain B80)</name>
    <name type="common">Rat pneumocystis pneumonia agent</name>
    <name type="synonym">Pneumocystis carinii f. sp. carinii</name>
    <dbReference type="NCBI Taxonomy" id="1408658"/>
    <lineage>
        <taxon>Eukaryota</taxon>
        <taxon>Fungi</taxon>
        <taxon>Dikarya</taxon>
        <taxon>Ascomycota</taxon>
        <taxon>Taphrinomycotina</taxon>
        <taxon>Pneumocystomycetes</taxon>
        <taxon>Pneumocystaceae</taxon>
        <taxon>Pneumocystis</taxon>
    </lineage>
</organism>
<dbReference type="InterPro" id="IPR023031">
    <property type="entry name" value="OPRT"/>
</dbReference>
<evidence type="ECO:0000256" key="2">
    <source>
        <dbReference type="ARBA" id="ARBA00004889"/>
    </source>
</evidence>
<reference evidence="11" key="1">
    <citation type="journal article" date="2016" name="Nat. Commun.">
        <title>Genome analysis of three Pneumocystis species reveals adaptation mechanisms to life exclusively in mammalian hosts.</title>
        <authorList>
            <person name="Ma L."/>
            <person name="Chen Z."/>
            <person name="Huang D.W."/>
            <person name="Kutty G."/>
            <person name="Ishihara M."/>
            <person name="Wang H."/>
            <person name="Abouelleil A."/>
            <person name="Bishop L."/>
            <person name="Davey E."/>
            <person name="Deng R."/>
            <person name="Deng X."/>
            <person name="Fan L."/>
            <person name="Fantoni G."/>
            <person name="Fitzgerald M."/>
            <person name="Gogineni E."/>
            <person name="Goldberg J.M."/>
            <person name="Handley G."/>
            <person name="Hu X."/>
            <person name="Huber C."/>
            <person name="Jiao X."/>
            <person name="Jones K."/>
            <person name="Levin J.Z."/>
            <person name="Liu Y."/>
            <person name="Macdonald P."/>
            <person name="Melnikov A."/>
            <person name="Raley C."/>
            <person name="Sassi M."/>
            <person name="Sherman B.T."/>
            <person name="Song X."/>
            <person name="Sykes S."/>
            <person name="Tran B."/>
            <person name="Walsh L."/>
            <person name="Xia Y."/>
            <person name="Yang J."/>
            <person name="Young S."/>
            <person name="Zeng Q."/>
            <person name="Zheng X."/>
            <person name="Stephens R."/>
            <person name="Nusbaum C."/>
            <person name="Birren B.W."/>
            <person name="Azadi P."/>
            <person name="Lempicki R.A."/>
            <person name="Cuomo C.A."/>
            <person name="Kovacs J.A."/>
        </authorList>
    </citation>
    <scope>NUCLEOTIDE SEQUENCE [LARGE SCALE GENOMIC DNA]</scope>
    <source>
        <strain evidence="11">B80</strain>
    </source>
</reference>
<name>A0A0W4ZJ80_PNEC8</name>
<evidence type="ECO:0000256" key="8">
    <source>
        <dbReference type="ARBA" id="ARBA00022975"/>
    </source>
</evidence>
<gene>
    <name evidence="10" type="ORF">T552_01684</name>
</gene>
<dbReference type="FunFam" id="3.40.50.2020:FF:000008">
    <property type="entry name" value="Orotate phosphoribosyltransferase"/>
    <property type="match status" value="1"/>
</dbReference>
<dbReference type="InterPro" id="IPR029057">
    <property type="entry name" value="PRTase-like"/>
</dbReference>
<dbReference type="SUPFAM" id="SSF53271">
    <property type="entry name" value="PRTase-like"/>
    <property type="match status" value="1"/>
</dbReference>
<evidence type="ECO:0000259" key="9">
    <source>
        <dbReference type="Pfam" id="PF00156"/>
    </source>
</evidence>
<dbReference type="InterPro" id="IPR004467">
    <property type="entry name" value="Or_phspho_trans_dom"/>
</dbReference>
<feature type="domain" description="Phosphoribosyltransferase" evidence="9">
    <location>
        <begin position="52"/>
        <end position="174"/>
    </location>
</feature>
<dbReference type="GO" id="GO:0004588">
    <property type="term" value="F:orotate phosphoribosyltransferase activity"/>
    <property type="evidence" value="ECO:0007669"/>
    <property type="project" value="UniProtKB-EC"/>
</dbReference>